<reference evidence="1" key="1">
    <citation type="submission" date="2021-01" db="EMBL/GenBank/DDBJ databases">
        <authorList>
            <person name="Corre E."/>
            <person name="Pelletier E."/>
            <person name="Niang G."/>
            <person name="Scheremetjew M."/>
            <person name="Finn R."/>
            <person name="Kale V."/>
            <person name="Holt S."/>
            <person name="Cochrane G."/>
            <person name="Meng A."/>
            <person name="Brown T."/>
            <person name="Cohen L."/>
        </authorList>
    </citation>
    <scope>NUCLEOTIDE SEQUENCE</scope>
    <source>
        <strain evidence="1">CCMP1452</strain>
    </source>
</reference>
<protein>
    <submittedName>
        <fullName evidence="1">Uncharacterized protein</fullName>
    </submittedName>
</protein>
<name>A0A7S2WJB7_9STRA</name>
<accession>A0A7S2WJB7</accession>
<evidence type="ECO:0000313" key="1">
    <source>
        <dbReference type="EMBL" id="CAD9691379.1"/>
    </source>
</evidence>
<dbReference type="AlphaFoldDB" id="A0A7S2WJB7"/>
<sequence>MDAMCYTFNITGHTSYKCPELTEQERNERRARLGQRRSETRILHYGYSLTQMSDEECKAIDPNWLLLDNCSTDNVINNAFFVKDIRKVKRFVIQEILRSPRCLSYY</sequence>
<proteinExistence type="predicted"/>
<gene>
    <name evidence="1" type="ORF">EANT1437_LOCUS12577</name>
</gene>
<dbReference type="EMBL" id="HBHI01024536">
    <property type="protein sequence ID" value="CAD9691379.1"/>
    <property type="molecule type" value="Transcribed_RNA"/>
</dbReference>
<organism evidence="1">
    <name type="scientific">Eucampia antarctica</name>
    <dbReference type="NCBI Taxonomy" id="49252"/>
    <lineage>
        <taxon>Eukaryota</taxon>
        <taxon>Sar</taxon>
        <taxon>Stramenopiles</taxon>
        <taxon>Ochrophyta</taxon>
        <taxon>Bacillariophyta</taxon>
        <taxon>Mediophyceae</taxon>
        <taxon>Biddulphiophycidae</taxon>
        <taxon>Hemiaulales</taxon>
        <taxon>Hemiaulaceae</taxon>
        <taxon>Eucampia</taxon>
    </lineage>
</organism>